<dbReference type="EMBL" id="FOLM01000004">
    <property type="protein sequence ID" value="SFC59132.1"/>
    <property type="molecule type" value="Genomic_DNA"/>
</dbReference>
<keyword evidence="2" id="KW-1185">Reference proteome</keyword>
<gene>
    <name evidence="1" type="ORF">SAMN05421773_104199</name>
</gene>
<dbReference type="STRING" id="910347.SAMN05421773_104199"/>
<evidence type="ECO:0000313" key="2">
    <source>
        <dbReference type="Proteomes" id="UP000199207"/>
    </source>
</evidence>
<sequence>MAETLDATGTSGDLPRRLAASLADMIPGAARIRVHFQHPQHTWPHPCARAYDAAGRPIRLTRTQAVTAARWVMRAHPDAALAGEVHDFDLASARLTSAALPAAGRER</sequence>
<organism evidence="1 2">
    <name type="scientific">Streptomyces aidingensis</name>
    <dbReference type="NCBI Taxonomy" id="910347"/>
    <lineage>
        <taxon>Bacteria</taxon>
        <taxon>Bacillati</taxon>
        <taxon>Actinomycetota</taxon>
        <taxon>Actinomycetes</taxon>
        <taxon>Kitasatosporales</taxon>
        <taxon>Streptomycetaceae</taxon>
        <taxon>Streptomyces</taxon>
    </lineage>
</organism>
<reference evidence="1 2" key="1">
    <citation type="submission" date="2016-10" db="EMBL/GenBank/DDBJ databases">
        <authorList>
            <person name="de Groot N.N."/>
        </authorList>
    </citation>
    <scope>NUCLEOTIDE SEQUENCE [LARGE SCALE GENOMIC DNA]</scope>
    <source>
        <strain evidence="1 2">CGMCC 4.5739</strain>
    </source>
</reference>
<dbReference type="AlphaFoldDB" id="A0A1I1KFS3"/>
<protein>
    <submittedName>
        <fullName evidence="1">Uncharacterized protein</fullName>
    </submittedName>
</protein>
<dbReference type="RefSeq" id="WP_093838468.1">
    <property type="nucleotide sequence ID" value="NZ_FOLM01000004.1"/>
</dbReference>
<dbReference type="OrthoDB" id="4230650at2"/>
<name>A0A1I1KFS3_9ACTN</name>
<dbReference type="Proteomes" id="UP000199207">
    <property type="component" value="Unassembled WGS sequence"/>
</dbReference>
<accession>A0A1I1KFS3</accession>
<proteinExistence type="predicted"/>
<evidence type="ECO:0000313" key="1">
    <source>
        <dbReference type="EMBL" id="SFC59132.1"/>
    </source>
</evidence>